<dbReference type="InterPro" id="IPR011576">
    <property type="entry name" value="Pyridox_Oxase_N"/>
</dbReference>
<keyword evidence="3" id="KW-1185">Reference proteome</keyword>
<evidence type="ECO:0000313" key="2">
    <source>
        <dbReference type="EMBL" id="PRZ04059.1"/>
    </source>
</evidence>
<gene>
    <name evidence="2" type="ORF">BCL65_11193</name>
</gene>
<feature type="domain" description="Pyridoxamine 5'-phosphate oxidase N-terminal" evidence="1">
    <location>
        <begin position="17"/>
        <end position="137"/>
    </location>
</feature>
<comment type="caution">
    <text evidence="2">The sequence shown here is derived from an EMBL/GenBank/DDBJ whole genome shotgun (WGS) entry which is preliminary data.</text>
</comment>
<reference evidence="2 3" key="1">
    <citation type="submission" date="2018-03" db="EMBL/GenBank/DDBJ databases">
        <title>Comparative analysis of microorganisms from saline springs in Andes Mountain Range, Colombia.</title>
        <authorList>
            <person name="Rubin E."/>
        </authorList>
    </citation>
    <scope>NUCLEOTIDE SEQUENCE [LARGE SCALE GENOMIC DNA]</scope>
    <source>
        <strain evidence="2 3">CG 23</strain>
    </source>
</reference>
<dbReference type="Gene3D" id="2.30.110.10">
    <property type="entry name" value="Electron Transport, Fmn-binding Protein, Chain A"/>
    <property type="match status" value="1"/>
</dbReference>
<dbReference type="InterPro" id="IPR012349">
    <property type="entry name" value="Split_barrel_FMN-bd"/>
</dbReference>
<name>A0ABX5EAM3_9MICO</name>
<dbReference type="Pfam" id="PF01243">
    <property type="entry name" value="PNPOx_N"/>
    <property type="match status" value="1"/>
</dbReference>
<proteinExistence type="predicted"/>
<dbReference type="NCBIfam" id="TIGR04025">
    <property type="entry name" value="PPOX_FMN_DR2398"/>
    <property type="match status" value="1"/>
</dbReference>
<organism evidence="2 3">
    <name type="scientific">Isoptericola halotolerans</name>
    <dbReference type="NCBI Taxonomy" id="300560"/>
    <lineage>
        <taxon>Bacteria</taxon>
        <taxon>Bacillati</taxon>
        <taxon>Actinomycetota</taxon>
        <taxon>Actinomycetes</taxon>
        <taxon>Micrococcales</taxon>
        <taxon>Promicromonosporaceae</taxon>
        <taxon>Isoptericola</taxon>
    </lineage>
</organism>
<dbReference type="SUPFAM" id="SSF50475">
    <property type="entry name" value="FMN-binding split barrel"/>
    <property type="match status" value="1"/>
</dbReference>
<dbReference type="PANTHER" id="PTHR42815:SF2">
    <property type="entry name" value="FAD-BINDING, PUTATIVE (AFU_ORTHOLOGUE AFUA_6G07600)-RELATED"/>
    <property type="match status" value="1"/>
</dbReference>
<sequence length="191" mass="21181">MGSPLPRVRDKVDDRLREDHRRWLAESPLCFVATAGADGRADVSPKGDPAGFVHVLDDVTIAVPDRPGNKRVDGFRNVLVNPEVALIFVVPGRGDTLRVNGTARLLRDVPYAEQMQVKGNVPSLVLEVSVREVFMHCAKAFLRSRTWDPESWAPDAVPRRAVLAHRLEAPDVPLSTLDEHYGPAYAERLYG</sequence>
<dbReference type="PANTHER" id="PTHR42815">
    <property type="entry name" value="FAD-BINDING, PUTATIVE (AFU_ORTHOLOGUE AFUA_6G07600)-RELATED"/>
    <property type="match status" value="1"/>
</dbReference>
<dbReference type="Proteomes" id="UP000239895">
    <property type="component" value="Unassembled WGS sequence"/>
</dbReference>
<dbReference type="InterPro" id="IPR024029">
    <property type="entry name" value="Pyridox_Oxase_FMN-dep"/>
</dbReference>
<evidence type="ECO:0000313" key="3">
    <source>
        <dbReference type="Proteomes" id="UP000239895"/>
    </source>
</evidence>
<protein>
    <recommendedName>
        <fullName evidence="1">Pyridoxamine 5'-phosphate oxidase N-terminal domain-containing protein</fullName>
    </recommendedName>
</protein>
<dbReference type="EMBL" id="PVTX01000011">
    <property type="protein sequence ID" value="PRZ04059.1"/>
    <property type="molecule type" value="Genomic_DNA"/>
</dbReference>
<accession>A0ABX5EAM3</accession>
<evidence type="ECO:0000259" key="1">
    <source>
        <dbReference type="Pfam" id="PF01243"/>
    </source>
</evidence>